<dbReference type="RefSeq" id="WP_156997496.1">
    <property type="nucleotide sequence ID" value="NZ_BAAANU010000001.1"/>
</dbReference>
<name>A0A9X2HAH6_9MICO</name>
<feature type="compositionally biased region" description="Basic and acidic residues" evidence="1">
    <location>
        <begin position="1"/>
        <end position="31"/>
    </location>
</feature>
<reference evidence="2" key="1">
    <citation type="submission" date="2022-06" db="EMBL/GenBank/DDBJ databases">
        <title>Sequencing the genomes of 1000 actinobacteria strains.</title>
        <authorList>
            <person name="Klenk H.-P."/>
        </authorList>
    </citation>
    <scope>NUCLEOTIDE SEQUENCE</scope>
    <source>
        <strain evidence="2">DSM 22016</strain>
    </source>
</reference>
<gene>
    <name evidence="2" type="ORF">BJ978_003095</name>
</gene>
<feature type="region of interest" description="Disordered" evidence="1">
    <location>
        <begin position="1"/>
        <end position="55"/>
    </location>
</feature>
<evidence type="ECO:0000256" key="1">
    <source>
        <dbReference type="SAM" id="MobiDB-lite"/>
    </source>
</evidence>
<keyword evidence="3" id="KW-1185">Reference proteome</keyword>
<accession>A0A9X2HAH6</accession>
<proteinExistence type="predicted"/>
<sequence length="55" mass="6095">MTDANETEKHQHDAAAERAESEAERRLRDELAPEEEELEGWLPEATPTDGPAPAP</sequence>
<dbReference type="AlphaFoldDB" id="A0A9X2HAH6"/>
<protein>
    <submittedName>
        <fullName evidence="2">Uncharacterized protein</fullName>
    </submittedName>
</protein>
<evidence type="ECO:0000313" key="3">
    <source>
        <dbReference type="Proteomes" id="UP001139722"/>
    </source>
</evidence>
<comment type="caution">
    <text evidence="2">The sequence shown here is derived from an EMBL/GenBank/DDBJ whole genome shotgun (WGS) entry which is preliminary data.</text>
</comment>
<dbReference type="EMBL" id="JAMZDY010000001">
    <property type="protein sequence ID" value="MCP2372419.1"/>
    <property type="molecule type" value="Genomic_DNA"/>
</dbReference>
<dbReference type="Proteomes" id="UP001139722">
    <property type="component" value="Unassembled WGS sequence"/>
</dbReference>
<evidence type="ECO:0000313" key="2">
    <source>
        <dbReference type="EMBL" id="MCP2372419.1"/>
    </source>
</evidence>
<organism evidence="2 3">
    <name type="scientific">Agromyces terreus</name>
    <dbReference type="NCBI Taxonomy" id="424795"/>
    <lineage>
        <taxon>Bacteria</taxon>
        <taxon>Bacillati</taxon>
        <taxon>Actinomycetota</taxon>
        <taxon>Actinomycetes</taxon>
        <taxon>Micrococcales</taxon>
        <taxon>Microbacteriaceae</taxon>
        <taxon>Agromyces</taxon>
    </lineage>
</organism>